<accession>A0A432ZU63</accession>
<organism evidence="2 3">
    <name type="scientific">Idiomarina tyrosinivorans</name>
    <dbReference type="NCBI Taxonomy" id="1445662"/>
    <lineage>
        <taxon>Bacteria</taxon>
        <taxon>Pseudomonadati</taxon>
        <taxon>Pseudomonadota</taxon>
        <taxon>Gammaproteobacteria</taxon>
        <taxon>Alteromonadales</taxon>
        <taxon>Idiomarinaceae</taxon>
        <taxon>Idiomarina</taxon>
    </lineage>
</organism>
<dbReference type="OrthoDB" id="6238236at2"/>
<protein>
    <submittedName>
        <fullName evidence="2">Uncharacterized protein</fullName>
    </submittedName>
</protein>
<dbReference type="RefSeq" id="WP_126840825.1">
    <property type="nucleotide sequence ID" value="NZ_PIQH01000001.1"/>
</dbReference>
<feature type="transmembrane region" description="Helical" evidence="1">
    <location>
        <begin position="69"/>
        <end position="89"/>
    </location>
</feature>
<sequence>MNLTTRIIILAGAVGLMFYSASTEQLTEVINQYQLGWYRVGVPMAWGVILGGLCALLRLQIVARWLGPLTYVSAGLTTMGLTGAVAVFAKHQQLVYCMPPLQLATLGIGLYLVGYSYARLAAAGDSEQEKQ</sequence>
<proteinExistence type="predicted"/>
<dbReference type="EMBL" id="PIQH01000001">
    <property type="protein sequence ID" value="RUO81484.1"/>
    <property type="molecule type" value="Genomic_DNA"/>
</dbReference>
<evidence type="ECO:0000313" key="2">
    <source>
        <dbReference type="EMBL" id="RUO81484.1"/>
    </source>
</evidence>
<gene>
    <name evidence="2" type="ORF">CWI84_01635</name>
</gene>
<dbReference type="AlphaFoldDB" id="A0A432ZU63"/>
<keyword evidence="1" id="KW-1133">Transmembrane helix</keyword>
<feature type="transmembrane region" description="Helical" evidence="1">
    <location>
        <begin position="101"/>
        <end position="122"/>
    </location>
</feature>
<evidence type="ECO:0000313" key="3">
    <source>
        <dbReference type="Proteomes" id="UP000287996"/>
    </source>
</evidence>
<keyword evidence="1" id="KW-0812">Transmembrane</keyword>
<evidence type="ECO:0000256" key="1">
    <source>
        <dbReference type="SAM" id="Phobius"/>
    </source>
</evidence>
<comment type="caution">
    <text evidence="2">The sequence shown here is derived from an EMBL/GenBank/DDBJ whole genome shotgun (WGS) entry which is preliminary data.</text>
</comment>
<reference evidence="2 3" key="1">
    <citation type="journal article" date="2011" name="Front. Microbiol.">
        <title>Genomic signatures of strain selection and enhancement in Bacillus atrophaeus var. globigii, a historical biowarfare simulant.</title>
        <authorList>
            <person name="Gibbons H.S."/>
            <person name="Broomall S.M."/>
            <person name="McNew L.A."/>
            <person name="Daligault H."/>
            <person name="Chapman C."/>
            <person name="Bruce D."/>
            <person name="Karavis M."/>
            <person name="Krepps M."/>
            <person name="McGregor P.A."/>
            <person name="Hong C."/>
            <person name="Park K.H."/>
            <person name="Akmal A."/>
            <person name="Feldman A."/>
            <person name="Lin J.S."/>
            <person name="Chang W.E."/>
            <person name="Higgs B.W."/>
            <person name="Demirev P."/>
            <person name="Lindquist J."/>
            <person name="Liem A."/>
            <person name="Fochler E."/>
            <person name="Read T.D."/>
            <person name="Tapia R."/>
            <person name="Johnson S."/>
            <person name="Bishop-Lilly K.A."/>
            <person name="Detter C."/>
            <person name="Han C."/>
            <person name="Sozhamannan S."/>
            <person name="Rosenzweig C.N."/>
            <person name="Skowronski E.W."/>
        </authorList>
    </citation>
    <scope>NUCLEOTIDE SEQUENCE [LARGE SCALE GENOMIC DNA]</scope>
    <source>
        <strain evidence="2 3">CC-PW-9</strain>
    </source>
</reference>
<feature type="transmembrane region" description="Helical" evidence="1">
    <location>
        <begin position="39"/>
        <end position="57"/>
    </location>
</feature>
<name>A0A432ZU63_9GAMM</name>
<dbReference type="Proteomes" id="UP000287996">
    <property type="component" value="Unassembled WGS sequence"/>
</dbReference>
<keyword evidence="1" id="KW-0472">Membrane</keyword>
<keyword evidence="3" id="KW-1185">Reference proteome</keyword>